<dbReference type="Pfam" id="PF13715">
    <property type="entry name" value="CarbopepD_reg_2"/>
    <property type="match status" value="1"/>
</dbReference>
<dbReference type="InterPro" id="IPR008969">
    <property type="entry name" value="CarboxyPept-like_regulatory"/>
</dbReference>
<feature type="signal peptide" evidence="1">
    <location>
        <begin position="1"/>
        <end position="18"/>
    </location>
</feature>
<accession>A0AAJ5WRL1</accession>
<feature type="chain" id="PRO_5042516903" evidence="1">
    <location>
        <begin position="19"/>
        <end position="371"/>
    </location>
</feature>
<dbReference type="Proteomes" id="UP001220610">
    <property type="component" value="Chromosome"/>
</dbReference>
<sequence>MKYIYLFLCLTVSSVSLGQSVKNISGLVTSAGTGLPLPNVSVFLNGTSKGTMTDSDGHYRLQDLPYGAYELVFSSVGYTTRVHQFTAADLPLNLDMELSPKPMELETVTVSPFLKDGWRIWGRFFRENFIGNSKAAENCVIKNYKVLRFRHNKAAKTLEVYADEPLIIENKVLGYRIQYQLEMFVHNWNTRSQLFWGYTLFEDLTAGQKKPPARLLQRRQEVYRGSLMHFMRSLYADRLKKEGFEVQRMRKAPDPAHPGDSLSVVSRPFMTADSLLVTRNDSSKVLFFQDYLQVTAINSREETEYLHYIKQGRKPWFQRSVLSLLEEQPVTIQRNGGYQPPQNLILSEYWGWSEKVAHLLPWDYREPAVLP</sequence>
<dbReference type="SUPFAM" id="SSF49464">
    <property type="entry name" value="Carboxypeptidase regulatory domain-like"/>
    <property type="match status" value="1"/>
</dbReference>
<evidence type="ECO:0000313" key="2">
    <source>
        <dbReference type="EMBL" id="WEK35716.1"/>
    </source>
</evidence>
<dbReference type="AlphaFoldDB" id="A0AAJ5WRL1"/>
<dbReference type="Gene3D" id="2.60.40.1120">
    <property type="entry name" value="Carboxypeptidase-like, regulatory domain"/>
    <property type="match status" value="1"/>
</dbReference>
<gene>
    <name evidence="2" type="ORF">P0Y53_24790</name>
</gene>
<evidence type="ECO:0000256" key="1">
    <source>
        <dbReference type="SAM" id="SignalP"/>
    </source>
</evidence>
<reference evidence="2" key="1">
    <citation type="submission" date="2023-03" db="EMBL/GenBank/DDBJ databases">
        <title>Andean soil-derived lignocellulolytic bacterial consortium as a source of novel taxa and putative plastic-active enzymes.</title>
        <authorList>
            <person name="Diaz-Garcia L."/>
            <person name="Chuvochina M."/>
            <person name="Feuerriegel G."/>
            <person name="Bunk B."/>
            <person name="Sproer C."/>
            <person name="Streit W.R."/>
            <person name="Rodriguez L.M."/>
            <person name="Overmann J."/>
            <person name="Jimenez D.J."/>
        </authorList>
    </citation>
    <scope>NUCLEOTIDE SEQUENCE</scope>
    <source>
        <strain evidence="2">MAG 7</strain>
    </source>
</reference>
<protein>
    <submittedName>
        <fullName evidence="2">Carboxypeptidase-like regulatory domain-containing protein</fullName>
    </submittedName>
</protein>
<keyword evidence="2" id="KW-0645">Protease</keyword>
<proteinExistence type="predicted"/>
<dbReference type="GO" id="GO:0004180">
    <property type="term" value="F:carboxypeptidase activity"/>
    <property type="evidence" value="ECO:0007669"/>
    <property type="project" value="UniProtKB-KW"/>
</dbReference>
<organism evidence="2 3">
    <name type="scientific">Candidatus Pseudobacter hemicellulosilyticus</name>
    <dbReference type="NCBI Taxonomy" id="3121375"/>
    <lineage>
        <taxon>Bacteria</taxon>
        <taxon>Pseudomonadati</taxon>
        <taxon>Bacteroidota</taxon>
        <taxon>Chitinophagia</taxon>
        <taxon>Chitinophagales</taxon>
        <taxon>Chitinophagaceae</taxon>
        <taxon>Pseudobacter</taxon>
    </lineage>
</organism>
<evidence type="ECO:0000313" key="3">
    <source>
        <dbReference type="Proteomes" id="UP001220610"/>
    </source>
</evidence>
<keyword evidence="2" id="KW-0121">Carboxypeptidase</keyword>
<keyword evidence="2" id="KW-0378">Hydrolase</keyword>
<keyword evidence="1" id="KW-0732">Signal</keyword>
<dbReference type="EMBL" id="CP119311">
    <property type="protein sequence ID" value="WEK35716.1"/>
    <property type="molecule type" value="Genomic_DNA"/>
</dbReference>
<name>A0AAJ5WRL1_9BACT</name>